<protein>
    <submittedName>
        <fullName evidence="2">Ligase-associated DNA damage response endonuclease PdeM</fullName>
        <ecNumber evidence="2">3.1.-.-</ecNumber>
    </submittedName>
</protein>
<gene>
    <name evidence="2" type="primary">pdeM</name>
    <name evidence="2" type="ORF">G6N76_13445</name>
</gene>
<organism evidence="2 3">
    <name type="scientific">Rhizobium daejeonense</name>
    <dbReference type="NCBI Taxonomy" id="240521"/>
    <lineage>
        <taxon>Bacteria</taxon>
        <taxon>Pseudomonadati</taxon>
        <taxon>Pseudomonadota</taxon>
        <taxon>Alphaproteobacteria</taxon>
        <taxon>Hyphomicrobiales</taxon>
        <taxon>Rhizobiaceae</taxon>
        <taxon>Rhizobium/Agrobacterium group</taxon>
        <taxon>Rhizobium</taxon>
    </lineage>
</organism>
<dbReference type="InterPro" id="IPR024173">
    <property type="entry name" value="Pesterase_MJ0037-like"/>
</dbReference>
<keyword evidence="3" id="KW-1185">Reference proteome</keyword>
<dbReference type="Proteomes" id="UP000477849">
    <property type="component" value="Unassembled WGS sequence"/>
</dbReference>
<name>A0A6M1S645_9HYPH</name>
<keyword evidence="2" id="KW-0378">Hydrolase</keyword>
<dbReference type="EMBL" id="JAAKZH010000004">
    <property type="protein sequence ID" value="NGO64670.1"/>
    <property type="molecule type" value="Genomic_DNA"/>
</dbReference>
<dbReference type="GO" id="GO:0004519">
    <property type="term" value="F:endonuclease activity"/>
    <property type="evidence" value="ECO:0007669"/>
    <property type="project" value="UniProtKB-KW"/>
</dbReference>
<evidence type="ECO:0000259" key="1">
    <source>
        <dbReference type="Pfam" id="PF00149"/>
    </source>
</evidence>
<feature type="domain" description="Calcineurin-like phosphoesterase" evidence="1">
    <location>
        <begin position="44"/>
        <end position="136"/>
    </location>
</feature>
<dbReference type="PANTHER" id="PTHR39323:SF1">
    <property type="entry name" value="BLR1149 PROTEIN"/>
    <property type="match status" value="1"/>
</dbReference>
<evidence type="ECO:0000313" key="3">
    <source>
        <dbReference type="Proteomes" id="UP000477849"/>
    </source>
</evidence>
<sequence length="241" mass="26314">MNRLAQLKAPAIDDPDCSARFVLNGVEAIADPCGVLMLPELDMLVVSDLHLEKGAAFARRGQLLPPYDTLATLRILEAAVERHDPKIVVSLGDNFHDGVGSALLPAPFRDRIVAMARGREWIWINGNHDPDGTSGLPGISADEIVFGGLTFRHEPSLITGKGEISGHLHPCATVRRREKSVRRPCFATDGQRLLMPAFGVMTGGLDLRHRAFTGLFDRAELVAHLLGRDRVYSVRFANLLG</sequence>
<dbReference type="PIRSF" id="PIRSF000887">
    <property type="entry name" value="Pesterase_MJ0037"/>
    <property type="match status" value="1"/>
</dbReference>
<reference evidence="2 3" key="1">
    <citation type="submission" date="2020-02" db="EMBL/GenBank/DDBJ databases">
        <title>Genome sequence of the type strain CCBAU10050 of Rhizobium daejeonense.</title>
        <authorList>
            <person name="Gao J."/>
            <person name="Sun J."/>
        </authorList>
    </citation>
    <scope>NUCLEOTIDE SEQUENCE [LARGE SCALE GENOMIC DNA]</scope>
    <source>
        <strain evidence="2 3">CCBAU10050</strain>
    </source>
</reference>
<dbReference type="NCBIfam" id="TIGR04123">
    <property type="entry name" value="P_estr_lig_assc"/>
    <property type="match status" value="1"/>
</dbReference>
<keyword evidence="2" id="KW-0436">Ligase</keyword>
<evidence type="ECO:0000313" key="2">
    <source>
        <dbReference type="EMBL" id="NGO64670.1"/>
    </source>
</evidence>
<dbReference type="PANTHER" id="PTHR39323">
    <property type="entry name" value="BLR1149 PROTEIN"/>
    <property type="match status" value="1"/>
</dbReference>
<dbReference type="InterPro" id="IPR004843">
    <property type="entry name" value="Calcineurin-like_PHP"/>
</dbReference>
<dbReference type="Gene3D" id="3.60.21.10">
    <property type="match status" value="1"/>
</dbReference>
<proteinExistence type="predicted"/>
<dbReference type="AlphaFoldDB" id="A0A6M1S645"/>
<dbReference type="RefSeq" id="WP_163903275.1">
    <property type="nucleotide sequence ID" value="NZ_CP048427.1"/>
</dbReference>
<dbReference type="GO" id="GO:0016787">
    <property type="term" value="F:hydrolase activity"/>
    <property type="evidence" value="ECO:0007669"/>
    <property type="project" value="UniProtKB-KW"/>
</dbReference>
<dbReference type="InterPro" id="IPR026336">
    <property type="entry name" value="PdeM-like"/>
</dbReference>
<comment type="caution">
    <text evidence="2">The sequence shown here is derived from an EMBL/GenBank/DDBJ whole genome shotgun (WGS) entry which is preliminary data.</text>
</comment>
<dbReference type="InterPro" id="IPR029052">
    <property type="entry name" value="Metallo-depent_PP-like"/>
</dbReference>
<dbReference type="Pfam" id="PF00149">
    <property type="entry name" value="Metallophos"/>
    <property type="match status" value="1"/>
</dbReference>
<dbReference type="SUPFAM" id="SSF56300">
    <property type="entry name" value="Metallo-dependent phosphatases"/>
    <property type="match status" value="1"/>
</dbReference>
<keyword evidence="2" id="KW-0255">Endonuclease</keyword>
<dbReference type="GO" id="GO:0016874">
    <property type="term" value="F:ligase activity"/>
    <property type="evidence" value="ECO:0007669"/>
    <property type="project" value="UniProtKB-KW"/>
</dbReference>
<keyword evidence="2" id="KW-0540">Nuclease</keyword>
<accession>A0A6M1S645</accession>
<dbReference type="EC" id="3.1.-.-" evidence="2"/>